<evidence type="ECO:0000259" key="19">
    <source>
        <dbReference type="Pfam" id="PF23389"/>
    </source>
</evidence>
<dbReference type="Pfam" id="PF24762">
    <property type="entry name" value="TPR_IF140-IFT172"/>
    <property type="match status" value="1"/>
</dbReference>
<keyword evidence="22" id="KW-1185">Reference proteome</keyword>
<keyword evidence="8" id="KW-0802">TPR repeat</keyword>
<dbReference type="GO" id="GO:0031514">
    <property type="term" value="C:motile cilium"/>
    <property type="evidence" value="ECO:0007669"/>
    <property type="project" value="UniProtKB-SubCell"/>
</dbReference>
<keyword evidence="10" id="KW-0969">Cilium</keyword>
<dbReference type="InterPro" id="IPR011990">
    <property type="entry name" value="TPR-like_helical_dom_sf"/>
</dbReference>
<evidence type="ECO:0000256" key="8">
    <source>
        <dbReference type="ARBA" id="ARBA00022803"/>
    </source>
</evidence>
<proteinExistence type="predicted"/>
<evidence type="ECO:0000256" key="4">
    <source>
        <dbReference type="ARBA" id="ARBA00022490"/>
    </source>
</evidence>
<keyword evidence="12" id="KW-0966">Cell projection</keyword>
<evidence type="ECO:0000313" key="22">
    <source>
        <dbReference type="Proteomes" id="UP001142489"/>
    </source>
</evidence>
<dbReference type="PANTHER" id="PTHR14920">
    <property type="entry name" value="OSMOTIC AVOIDANCE ABNORMAL PROTEIN 1/WD REPEAT MEMBRANE PROTEIN"/>
    <property type="match status" value="1"/>
</dbReference>
<evidence type="ECO:0000256" key="10">
    <source>
        <dbReference type="ARBA" id="ARBA00023069"/>
    </source>
</evidence>
<keyword evidence="9" id="KW-0282">Flagellum</keyword>
<feature type="domain" description="WDR19 first beta-propeller" evidence="19">
    <location>
        <begin position="17"/>
        <end position="341"/>
    </location>
</feature>
<evidence type="ECO:0000256" key="7">
    <source>
        <dbReference type="ARBA" id="ARBA00022794"/>
    </source>
</evidence>
<dbReference type="GO" id="GO:0001750">
    <property type="term" value="C:photoreceptor outer segment"/>
    <property type="evidence" value="ECO:0007669"/>
    <property type="project" value="UniProtKB-SubCell"/>
</dbReference>
<reference evidence="21" key="1">
    <citation type="journal article" date="2023" name="DNA Res.">
        <title>Chromosome-level genome assembly of Phrynocephalus forsythii using third-generation DNA sequencing and Hi-C analysis.</title>
        <authorList>
            <person name="Qi Y."/>
            <person name="Zhao W."/>
            <person name="Zhao Y."/>
            <person name="Niu C."/>
            <person name="Cao S."/>
            <person name="Zhang Y."/>
        </authorList>
    </citation>
    <scope>NUCLEOTIDE SEQUENCE</scope>
    <source>
        <tissue evidence="21">Muscle</tissue>
    </source>
</reference>
<dbReference type="InterPro" id="IPR056170">
    <property type="entry name" value="Znf_IFT121-like"/>
</dbReference>
<keyword evidence="4" id="KW-0963">Cytoplasm</keyword>
<protein>
    <recommendedName>
        <fullName evidence="15">WD repeat-containing protein 19</fullName>
    </recommendedName>
    <alternativeName>
        <fullName evidence="16">Intraflagellar transport 144 homolog</fullName>
    </alternativeName>
</protein>
<dbReference type="Pfam" id="PF23145">
    <property type="entry name" value="Zf_2nd_IFT121"/>
    <property type="match status" value="1"/>
</dbReference>
<feature type="domain" description="WDR19 WD40 repeat" evidence="17">
    <location>
        <begin position="361"/>
        <end position="635"/>
    </location>
</feature>
<dbReference type="SMART" id="SM00320">
    <property type="entry name" value="WD40"/>
    <property type="match status" value="6"/>
</dbReference>
<dbReference type="InterPro" id="IPR040379">
    <property type="entry name" value="WDR19/dyf-2"/>
</dbReference>
<evidence type="ECO:0000256" key="11">
    <source>
        <dbReference type="ARBA" id="ARBA00023212"/>
    </source>
</evidence>
<dbReference type="EMBL" id="JAPFRF010000007">
    <property type="protein sequence ID" value="KAJ7326671.1"/>
    <property type="molecule type" value="Genomic_DNA"/>
</dbReference>
<evidence type="ECO:0000259" key="20">
    <source>
        <dbReference type="Pfam" id="PF24762"/>
    </source>
</evidence>
<dbReference type="Gene3D" id="1.25.40.470">
    <property type="match status" value="2"/>
</dbReference>
<comment type="function">
    <text evidence="13">As component of the IFT complex A (IFT-A), a complex required for retrograde ciliary transport and entry into cilia of G protein-coupled receptors (GPCRs), it is involved in cilia function and/or assembly. Essential for functional IFT-A assembly and ciliary entry of GPCRs. Associates with the BBSome complex to mediate ciliary transport.</text>
</comment>
<evidence type="ECO:0000259" key="17">
    <source>
        <dbReference type="Pfam" id="PF15911"/>
    </source>
</evidence>
<dbReference type="FunFam" id="1.25.40.470:FF:000009">
    <property type="entry name" value="WD repeat-containing protein 19 isoform X1"/>
    <property type="match status" value="1"/>
</dbReference>
<keyword evidence="5" id="KW-0853">WD repeat</keyword>
<evidence type="ECO:0000256" key="1">
    <source>
        <dbReference type="ARBA" id="ARBA00004120"/>
    </source>
</evidence>
<comment type="subcellular location">
    <subcellularLocation>
        <location evidence="2">Cell projection</location>
        <location evidence="2">Cilium</location>
        <location evidence="2">Flagellum</location>
    </subcellularLocation>
    <subcellularLocation>
        <location evidence="3">Cell projection</location>
        <location evidence="3">Cilium</location>
        <location evidence="3">Photoreceptor outer segment</location>
    </subcellularLocation>
    <subcellularLocation>
        <location evidence="1">Cytoplasm</location>
        <location evidence="1">Cytoskeleton</location>
        <location evidence="1">Cilium basal body</location>
    </subcellularLocation>
</comment>
<evidence type="ECO:0000256" key="15">
    <source>
        <dbReference type="ARBA" id="ARBA00070579"/>
    </source>
</evidence>
<dbReference type="SUPFAM" id="SSF82171">
    <property type="entry name" value="DPP6 N-terminal domain-like"/>
    <property type="match status" value="1"/>
</dbReference>
<dbReference type="Pfam" id="PF15911">
    <property type="entry name" value="Beta-prop_WDR19_2nd"/>
    <property type="match status" value="1"/>
</dbReference>
<comment type="caution">
    <text evidence="21">The sequence shown here is derived from an EMBL/GenBank/DDBJ whole genome shotgun (WGS) entry which is preliminary data.</text>
</comment>
<dbReference type="FunFam" id="2.130.10.10:FF:000242">
    <property type="entry name" value="WD repeat domain 19, isoform CRA_a"/>
    <property type="match status" value="1"/>
</dbReference>
<dbReference type="InterPro" id="IPR001680">
    <property type="entry name" value="WD40_rpt"/>
</dbReference>
<dbReference type="OrthoDB" id="10250638at2759"/>
<evidence type="ECO:0000313" key="21">
    <source>
        <dbReference type="EMBL" id="KAJ7326671.1"/>
    </source>
</evidence>
<evidence type="ECO:0000256" key="6">
    <source>
        <dbReference type="ARBA" id="ARBA00022737"/>
    </source>
</evidence>
<evidence type="ECO:0000256" key="16">
    <source>
        <dbReference type="ARBA" id="ARBA00075765"/>
    </source>
</evidence>
<accession>A0A9Q0XS96</accession>
<dbReference type="InterPro" id="IPR039468">
    <property type="entry name" value="WDR19_WD40_rpt"/>
</dbReference>
<evidence type="ECO:0000256" key="2">
    <source>
        <dbReference type="ARBA" id="ARBA00004230"/>
    </source>
</evidence>
<keyword evidence="11" id="KW-0206">Cytoskeleton</keyword>
<dbReference type="GO" id="GO:0030991">
    <property type="term" value="C:intraciliary transport particle A"/>
    <property type="evidence" value="ECO:0007669"/>
    <property type="project" value="UniProtKB-ARBA"/>
</dbReference>
<dbReference type="SUPFAM" id="SSF69322">
    <property type="entry name" value="Tricorn protease domain 2"/>
    <property type="match status" value="1"/>
</dbReference>
<gene>
    <name evidence="21" type="ORF">JRQ81_016430</name>
</gene>
<dbReference type="PANTHER" id="PTHR14920:SF0">
    <property type="entry name" value="WD REPEAT DOMAIN 19"/>
    <property type="match status" value="1"/>
</dbReference>
<dbReference type="GO" id="GO:0035721">
    <property type="term" value="P:intraciliary retrograde transport"/>
    <property type="evidence" value="ECO:0007669"/>
    <property type="project" value="InterPro"/>
</dbReference>
<organism evidence="21 22">
    <name type="scientific">Phrynocephalus forsythii</name>
    <dbReference type="NCBI Taxonomy" id="171643"/>
    <lineage>
        <taxon>Eukaryota</taxon>
        <taxon>Metazoa</taxon>
        <taxon>Chordata</taxon>
        <taxon>Craniata</taxon>
        <taxon>Vertebrata</taxon>
        <taxon>Euteleostomi</taxon>
        <taxon>Lepidosauria</taxon>
        <taxon>Squamata</taxon>
        <taxon>Bifurcata</taxon>
        <taxon>Unidentata</taxon>
        <taxon>Episquamata</taxon>
        <taxon>Toxicofera</taxon>
        <taxon>Iguania</taxon>
        <taxon>Acrodonta</taxon>
        <taxon>Agamidae</taxon>
        <taxon>Agaminae</taxon>
        <taxon>Phrynocephalus</taxon>
    </lineage>
</organism>
<dbReference type="Pfam" id="PF23389">
    <property type="entry name" value="Beta-prop_WDR19_1st"/>
    <property type="match status" value="1"/>
</dbReference>
<evidence type="ECO:0000256" key="3">
    <source>
        <dbReference type="ARBA" id="ARBA00004504"/>
    </source>
</evidence>
<dbReference type="FunFam" id="1.25.40.470:FF:000006">
    <property type="entry name" value="WD repeat-containing protein 19 isoform X1"/>
    <property type="match status" value="1"/>
</dbReference>
<feature type="domain" description="IFT121-like zinc finger" evidence="18">
    <location>
        <begin position="1277"/>
        <end position="1323"/>
    </location>
</feature>
<evidence type="ECO:0000259" key="18">
    <source>
        <dbReference type="Pfam" id="PF23145"/>
    </source>
</evidence>
<dbReference type="SUPFAM" id="SSF48452">
    <property type="entry name" value="TPR-like"/>
    <property type="match status" value="1"/>
</dbReference>
<evidence type="ECO:0000256" key="9">
    <source>
        <dbReference type="ARBA" id="ARBA00022846"/>
    </source>
</evidence>
<dbReference type="Pfam" id="PF23146">
    <property type="entry name" value="Zf_IFT144_1st"/>
    <property type="match status" value="1"/>
</dbReference>
<keyword evidence="6" id="KW-0677">Repeat</keyword>
<sequence length="1344" mass="152534">MQRVFTLSEKDAPSSPVQFAWQKTLGNYIAVTGHNNTVKIFDRHGQKKNEINLQGNCIAMDWDQDGDTLAIIAEKSSSIYLWDANTNKTTLMDTSMREPMSFLRWSKAEALLAAGTSKGNVLIYNRQTSRKIPILGKHTKKITCGCWSGGKFIALGGEDKLITISNHEGDTIRVTTVRGEPSDMEFIVMKTDDRTGGSDTTVCIVVARKTLYFYNFKDPDNPIELAFQQRYGNIVSYKLYGDNYIMIGFSLGYFVVISTHVREIGHEIFQASDHKDNLTCIAISESLNKAASCGDNCIKIHDLSDLSEMYAIINLEDENKGLDQLSWTDDGQLLAVSTKRGFVHVFLTKLPILGDSYSTRIAYLTSLLEVTVANHIENELPVTVSVEVEPSFVAVGHYHLAVGMNNRAWFYGLGESNVKKLKDMEYLGTVASMCLNSDYAAALFEGKVQLHMIESEHSNTEEERETRLFPDTDDKSKILCHALTNDFLIYGTDTGVIHYFYIEDWQYVNEFRHSVGVRKIFPDPNGTRLVFIDEKSDGFVYCPVTDIAFEIPDFQPTIKGILWENWPMDKGVFVAYDDDKIYTYVFHKDTIQGSRVVLAGGTRVPYSHKPLLLYNGELTCQTQSGKTNNILLSTHRFLGPLKDLGYNELKQSLTQTLILKRFTESWEVCKHLNDLSCWNELATACLHHMEMEFAIRVYRTIRNVGMVISLEQIKGIEDHNLLAGHLAMYTNNFNLAQDLYLASSCPAAALEMRRDLQHWDSALQLAKRLAPELIPFIAKEYAVQLEFTGDYVNALAHYEKGITGDSKYQEHDEACLAGIAQMSIRMGDIRRGINQAIKHPSRMLKRDCGAILESMKQFSEAAQLYEKGQYYDKAASVYIRCKNWAKVGELLPHVSSPKIHLQYAKAKEADGRYKEAVLAYENAKQWDNVIRLYLDHLNNPEKAVNIVRETQSLEGAKMVARFFLQLGDYGSAIQFLVMSKCNNEAFSLAQQHNKMEIYADIISSEDTTNEDYQSIALYFEGEKKHFQAGKFFLLCGQYARALKHFLKSPNSDDNTTIEMAIETVGQAKDEALTNQLINYLMGESDGIPKEAKYLFRLYMALKQYREAARTAIIIAREEQCAGNYRNAHDVLFSMYSELKTQKIKIPSEMATNLMILHSYILVKIHVKCGDHLKGARLLIRVANNISKFPSHIVPILTSTVIECHRAGLKKSAFGFAAMLMRPEYRNKIDLKYKKKIEAMVRRPDTSEGEEPTTPCPYCEFLLPECELLCPGCKNNLPYCIATGRHMVKDDWTVCPHCEFPALYSEFRNLLQHENTCPMCSEKVDITSLKKIIDCTLYLKTEEEQ</sequence>
<dbReference type="Gene3D" id="2.130.10.10">
    <property type="entry name" value="YVTN repeat-like/Quinoprotein amine dehydrogenase"/>
    <property type="match status" value="1"/>
</dbReference>
<dbReference type="InterPro" id="IPR015943">
    <property type="entry name" value="WD40/YVTN_repeat-like_dom_sf"/>
</dbReference>
<name>A0A9Q0XS96_9SAUR</name>
<keyword evidence="7" id="KW-0970">Cilium biogenesis/degradation</keyword>
<dbReference type="Proteomes" id="UP001142489">
    <property type="component" value="Unassembled WGS sequence"/>
</dbReference>
<evidence type="ECO:0000256" key="13">
    <source>
        <dbReference type="ARBA" id="ARBA00053638"/>
    </source>
</evidence>
<evidence type="ECO:0000256" key="14">
    <source>
        <dbReference type="ARBA" id="ARBA00064891"/>
    </source>
</evidence>
<comment type="subunit">
    <text evidence="14">Component of the IFT complex A (IFT-A) complex. IFT-A complex is divided into a core subcomplex composed of IFT122:IFT140:WDR19 which is associated with TULP3 and a peripheral subcomplex composed of IFT43:WDR35:TTC21B. Interacts (via C-terminal region) with IFT122 (via C-terminal region). Interacts with BBS1. Interacts with TTC25.</text>
</comment>
<dbReference type="InterPro" id="IPR056168">
    <property type="entry name" value="TPR_IF140/IFT172/WDR19"/>
</dbReference>
<evidence type="ECO:0000256" key="12">
    <source>
        <dbReference type="ARBA" id="ARBA00023273"/>
    </source>
</evidence>
<dbReference type="GO" id="GO:0072657">
    <property type="term" value="P:protein localization to membrane"/>
    <property type="evidence" value="ECO:0007669"/>
    <property type="project" value="UniProtKB-ARBA"/>
</dbReference>
<dbReference type="GO" id="GO:0060271">
    <property type="term" value="P:cilium assembly"/>
    <property type="evidence" value="ECO:0007669"/>
    <property type="project" value="TreeGrafter"/>
</dbReference>
<feature type="domain" description="IF140/IFT172/WDR19 TPR" evidence="20">
    <location>
        <begin position="663"/>
        <end position="1071"/>
    </location>
</feature>
<dbReference type="InterPro" id="IPR057855">
    <property type="entry name" value="Beta-prop_WDR19_1st"/>
</dbReference>
<evidence type="ECO:0000256" key="5">
    <source>
        <dbReference type="ARBA" id="ARBA00022574"/>
    </source>
</evidence>